<evidence type="ECO:0008006" key="3">
    <source>
        <dbReference type="Google" id="ProtNLM"/>
    </source>
</evidence>
<organism evidence="1 2">
    <name type="scientific">Acinetobacter baumannii 625974</name>
    <dbReference type="NCBI Taxonomy" id="1310607"/>
    <lineage>
        <taxon>Bacteria</taxon>
        <taxon>Pseudomonadati</taxon>
        <taxon>Pseudomonadota</taxon>
        <taxon>Gammaproteobacteria</taxon>
        <taxon>Moraxellales</taxon>
        <taxon>Moraxellaceae</taxon>
        <taxon>Acinetobacter</taxon>
        <taxon>Acinetobacter calcoaceticus/baumannii complex</taxon>
    </lineage>
</organism>
<dbReference type="RefSeq" id="WP_032058640.1">
    <property type="nucleotide sequence ID" value="NZ_JEXD01000002.1"/>
</dbReference>
<dbReference type="AlphaFoldDB" id="A0A009PM44"/>
<dbReference type="SUPFAM" id="SSF53474">
    <property type="entry name" value="alpha/beta-Hydrolases"/>
    <property type="match status" value="1"/>
</dbReference>
<name>A0A009PM44_ACIBA</name>
<dbReference type="InterPro" id="IPR029058">
    <property type="entry name" value="AB_hydrolase_fold"/>
</dbReference>
<dbReference type="Proteomes" id="UP000021108">
    <property type="component" value="Unassembled WGS sequence"/>
</dbReference>
<dbReference type="EMBL" id="JEXD01000002">
    <property type="protein sequence ID" value="EXC09557.1"/>
    <property type="molecule type" value="Genomic_DNA"/>
</dbReference>
<comment type="caution">
    <text evidence="1">The sequence shown here is derived from an EMBL/GenBank/DDBJ whole genome shotgun (WGS) entry which is preliminary data.</text>
</comment>
<evidence type="ECO:0000313" key="1">
    <source>
        <dbReference type="EMBL" id="EXC09557.1"/>
    </source>
</evidence>
<accession>A0A009PM44</accession>
<sequence>MDKQIIFEDEHIRAIFLQGDSNTLVLSFGDLITRASGLSINAEKSLIKYQYNVIGVMPKQKSWFPKASMVELAKVILPIIQRFKNIVGYGGSMGGYAAIKYSNLLNMNRIIAFVPQYSIDPEQVEDRRYAEFFNAVANKDMQIQPQNVDASREYIIVYDPYFSIDREHYLKIKEILPSLHTIHLPFTGHEALSVLASSSLLHDFIEHEFDETYFYQQVRKIKKQSKFYYRNVLANVLTYHDSMLLKILRQNDFQLDERYLDNPLKQAVTRSLIKTKQATEQDFQKLGIKIQYNQQAKYPKKGFKNQFDAILVFNLINLKLETYAVDVVLANPSYLIPIVAEHTGVVQIELNNELYLLGMNDRKIIKLFKQGDALTSDMSPFVIKQYSDFFALSYKQLNLNCDEQGVCDYVEGSVQPSQQFVLTSY</sequence>
<evidence type="ECO:0000313" key="2">
    <source>
        <dbReference type="Proteomes" id="UP000021108"/>
    </source>
</evidence>
<dbReference type="PATRIC" id="fig|1310607.3.peg.396"/>
<protein>
    <recommendedName>
        <fullName evidence="3">Alpha/beta hydrolase family protein</fullName>
    </recommendedName>
</protein>
<proteinExistence type="predicted"/>
<gene>
    <name evidence="1" type="ORF">J506_0405</name>
</gene>
<reference evidence="1 2" key="1">
    <citation type="submission" date="2014-02" db="EMBL/GenBank/DDBJ databases">
        <title>Comparative genomics and transcriptomics to identify genetic mechanisms underlying the emergence of carbapenem resistant Acinetobacter baumannii (CRAb).</title>
        <authorList>
            <person name="Harris A.D."/>
            <person name="Johnson K.J."/>
            <person name="George J."/>
            <person name="Shefchek K."/>
            <person name="Daugherty S.C."/>
            <person name="Parankush S."/>
            <person name="Sadzewicz L."/>
            <person name="Tallon L."/>
            <person name="Sengamalay N."/>
            <person name="Hazen T.H."/>
            <person name="Rasko D.A."/>
        </authorList>
    </citation>
    <scope>NUCLEOTIDE SEQUENCE [LARGE SCALE GENOMIC DNA]</scope>
    <source>
        <strain evidence="1 2">625974</strain>
    </source>
</reference>